<dbReference type="AlphaFoldDB" id="A0AAJ5QYI9"/>
<organism evidence="1 2">
    <name type="scientific">Xylella fastidiosa subsp. fastidiosa</name>
    <dbReference type="NCBI Taxonomy" id="644356"/>
    <lineage>
        <taxon>Bacteria</taxon>
        <taxon>Pseudomonadati</taxon>
        <taxon>Pseudomonadota</taxon>
        <taxon>Gammaproteobacteria</taxon>
        <taxon>Lysobacterales</taxon>
        <taxon>Lysobacteraceae</taxon>
        <taxon>Xylella</taxon>
    </lineage>
</organism>
<reference evidence="1" key="1">
    <citation type="journal article" date="2022" name="Phytopathology">
        <title>Complete circularized genome resources of seven strains of Xylella fastidiosa subsp. fastidiosa using hybrid assembly reveals unknown plasmids.</title>
        <authorList>
            <person name="Velasco-Amo M.D.P."/>
            <person name="Arias-Giraldo L.F.F."/>
            <person name="Ecija M.R."/>
            <person name="De La Fuente L."/>
            <person name="Marco-Noales E."/>
            <person name="Moralejo E."/>
            <person name="Navas-Cort J.A."/>
            <person name="Landa B.B."/>
        </authorList>
    </citation>
    <scope>NUCLEOTIDE SEQUENCE</scope>
    <source>
        <strain evidence="1">CFBP8073</strain>
    </source>
</reference>
<evidence type="ECO:0000313" key="2">
    <source>
        <dbReference type="Proteomes" id="UP001211513"/>
    </source>
</evidence>
<accession>A0AAJ5QYI9</accession>
<proteinExistence type="predicted"/>
<name>A0AAJ5QYI9_XYLFS</name>
<evidence type="ECO:0000313" key="1">
    <source>
        <dbReference type="EMBL" id="WCF27541.1"/>
    </source>
</evidence>
<protein>
    <submittedName>
        <fullName evidence="1">Uncharacterized protein</fullName>
    </submittedName>
</protein>
<gene>
    <name evidence="1" type="ORF">OK117_07745</name>
</gene>
<dbReference type="EMBL" id="CP109886">
    <property type="protein sequence ID" value="WCF27541.1"/>
    <property type="molecule type" value="Genomic_DNA"/>
</dbReference>
<sequence length="41" mass="4524">MMPTSAALSKDRAGKMVRYSNAERELIPLYTGRAEPGERLG</sequence>
<reference evidence="1" key="2">
    <citation type="submission" date="2022-10" db="EMBL/GenBank/DDBJ databases">
        <authorList>
            <person name="Landa B."/>
            <person name="Arias-Giraldo L.F."/>
            <person name="Roman-Ecija M."/>
            <person name="Velasco-Amo M.P."/>
            <person name="De La Fuente L."/>
            <person name="Marco-Noales E."/>
            <person name="Moralejo E."/>
        </authorList>
    </citation>
    <scope>NUCLEOTIDE SEQUENCE</scope>
    <source>
        <strain evidence="1">CFBP8073</strain>
    </source>
</reference>
<dbReference type="Proteomes" id="UP001211513">
    <property type="component" value="Chromosome"/>
</dbReference>
<dbReference type="RefSeq" id="WP_272141689.1">
    <property type="nucleotide sequence ID" value="NZ_CP109886.1"/>
</dbReference>